<feature type="compositionally biased region" description="Polar residues" evidence="2">
    <location>
        <begin position="58"/>
        <end position="78"/>
    </location>
</feature>
<evidence type="ECO:0000256" key="2">
    <source>
        <dbReference type="SAM" id="MobiDB-lite"/>
    </source>
</evidence>
<dbReference type="InterPro" id="IPR009072">
    <property type="entry name" value="Histone-fold"/>
</dbReference>
<name>A0A182XQG6_ANOQN</name>
<feature type="compositionally biased region" description="Basic residues" evidence="2">
    <location>
        <begin position="1"/>
        <end position="19"/>
    </location>
</feature>
<comment type="similarity">
    <text evidence="1">Belongs to the histone H3 family.</text>
</comment>
<feature type="domain" description="Core Histone H2A/H2B/H3" evidence="3">
    <location>
        <begin position="188"/>
        <end position="270"/>
    </location>
</feature>
<sequence>MAPRKNTKKQPKPTARARKQTVERSPSPPRSADLELAYRPLKTVNELRNVMGDESDDQTTTGSVMESYRDSTTQSRPNFSFLPSHKHSSPNNHGNKRTAAAAAAAAADQPPATVHRLTSMSTVPNTGLEHEDTESEPGPSTSRRGSSRSERDETGGSSISAAANTGRNSTKGKPTRSRKQKIPTNLNVLKEIHRLQGTVHNLIPKLSFGRLIREVLSEYSHRSLKVTPQMLECLQESAEVYLMQVFSDSYRCTLHRGRVTLIPKDMELALMLRRN</sequence>
<dbReference type="GO" id="GO:0030527">
    <property type="term" value="F:structural constituent of chromatin"/>
    <property type="evidence" value="ECO:0007669"/>
    <property type="project" value="InterPro"/>
</dbReference>
<dbReference type="Pfam" id="PF00125">
    <property type="entry name" value="Histone"/>
    <property type="match status" value="1"/>
</dbReference>
<dbReference type="PANTHER" id="PTHR45810">
    <property type="entry name" value="HISTONE H3.2"/>
    <property type="match status" value="1"/>
</dbReference>
<dbReference type="STRING" id="34691.A0A182XQG6"/>
<dbReference type="PANTHER" id="PTHR45810:SF1">
    <property type="entry name" value="HISTONE H3-LIKE CENTROMERIC PROTEIN A"/>
    <property type="match status" value="1"/>
</dbReference>
<dbReference type="PRINTS" id="PR00622">
    <property type="entry name" value="HISTONEH3"/>
</dbReference>
<dbReference type="SUPFAM" id="SSF47113">
    <property type="entry name" value="Histone-fold"/>
    <property type="match status" value="1"/>
</dbReference>
<dbReference type="GO" id="GO:0000786">
    <property type="term" value="C:nucleosome"/>
    <property type="evidence" value="ECO:0007669"/>
    <property type="project" value="InterPro"/>
</dbReference>
<organism evidence="4 5">
    <name type="scientific">Anopheles quadriannulatus</name>
    <name type="common">Mosquito</name>
    <dbReference type="NCBI Taxonomy" id="34691"/>
    <lineage>
        <taxon>Eukaryota</taxon>
        <taxon>Metazoa</taxon>
        <taxon>Ecdysozoa</taxon>
        <taxon>Arthropoda</taxon>
        <taxon>Hexapoda</taxon>
        <taxon>Insecta</taxon>
        <taxon>Pterygota</taxon>
        <taxon>Neoptera</taxon>
        <taxon>Endopterygota</taxon>
        <taxon>Diptera</taxon>
        <taxon>Nematocera</taxon>
        <taxon>Culicoidea</taxon>
        <taxon>Culicidae</taxon>
        <taxon>Anophelinae</taxon>
        <taxon>Anopheles</taxon>
    </lineage>
</organism>
<accession>A0A182XQG6</accession>
<dbReference type="AlphaFoldDB" id="A0A182XQG6"/>
<dbReference type="VEuPathDB" id="VectorBase:AQUA014106"/>
<dbReference type="InterPro" id="IPR007125">
    <property type="entry name" value="H2A/H2B/H3"/>
</dbReference>
<keyword evidence="5" id="KW-1185">Reference proteome</keyword>
<dbReference type="EnsemblMetazoa" id="AQUA014106-RA">
    <property type="protein sequence ID" value="AQUA014106-PA"/>
    <property type="gene ID" value="AQUA014106"/>
</dbReference>
<feature type="compositionally biased region" description="Polar residues" evidence="2">
    <location>
        <begin position="159"/>
        <end position="172"/>
    </location>
</feature>
<reference evidence="4" key="1">
    <citation type="submission" date="2020-05" db="UniProtKB">
        <authorList>
            <consortium name="EnsemblMetazoa"/>
        </authorList>
    </citation>
    <scope>IDENTIFICATION</scope>
    <source>
        <strain evidence="4">SANGQUA</strain>
    </source>
</reference>
<dbReference type="Proteomes" id="UP000076407">
    <property type="component" value="Unassembled WGS sequence"/>
</dbReference>
<evidence type="ECO:0000259" key="3">
    <source>
        <dbReference type="Pfam" id="PF00125"/>
    </source>
</evidence>
<dbReference type="CDD" id="cd22911">
    <property type="entry name" value="HFD_H3"/>
    <property type="match status" value="1"/>
</dbReference>
<feature type="compositionally biased region" description="Polar residues" evidence="2">
    <location>
        <begin position="116"/>
        <end position="125"/>
    </location>
</feature>
<dbReference type="GO" id="GO:0046982">
    <property type="term" value="F:protein heterodimerization activity"/>
    <property type="evidence" value="ECO:0007669"/>
    <property type="project" value="InterPro"/>
</dbReference>
<feature type="region of interest" description="Disordered" evidence="2">
    <location>
        <begin position="1"/>
        <end position="185"/>
    </location>
</feature>
<evidence type="ECO:0000313" key="5">
    <source>
        <dbReference type="Proteomes" id="UP000076407"/>
    </source>
</evidence>
<dbReference type="Gene3D" id="1.10.20.10">
    <property type="entry name" value="Histone, subunit A"/>
    <property type="match status" value="1"/>
</dbReference>
<dbReference type="SMART" id="SM00428">
    <property type="entry name" value="H3"/>
    <property type="match status" value="1"/>
</dbReference>
<evidence type="ECO:0000313" key="4">
    <source>
        <dbReference type="EnsemblMetazoa" id="AQUA014106-PA"/>
    </source>
</evidence>
<dbReference type="GO" id="GO:0003677">
    <property type="term" value="F:DNA binding"/>
    <property type="evidence" value="ECO:0007669"/>
    <property type="project" value="InterPro"/>
</dbReference>
<proteinExistence type="inferred from homology"/>
<protein>
    <recommendedName>
        <fullName evidence="3">Core Histone H2A/H2B/H3 domain-containing protein</fullName>
    </recommendedName>
</protein>
<evidence type="ECO:0000256" key="1">
    <source>
        <dbReference type="ARBA" id="ARBA00010343"/>
    </source>
</evidence>
<dbReference type="InterPro" id="IPR000164">
    <property type="entry name" value="Histone_H3/CENP-A"/>
</dbReference>